<reference evidence="4" key="1">
    <citation type="submission" date="2023-03" db="EMBL/GenBank/DDBJ databases">
        <title>Emydomyces testavorans Genome Sequence.</title>
        <authorList>
            <person name="Hoyer L."/>
        </authorList>
    </citation>
    <scope>NUCLEOTIDE SEQUENCE</scope>
    <source>
        <strain evidence="4">16-2883</strain>
    </source>
</reference>
<proteinExistence type="inferred from homology"/>
<sequence length="422" mass="46933">MSGVKNYPNASPDDLKAQYVGRLLQDIDGPAAIIDIAVARQNCQLMLDAAEQLGVMFRSHVKSHKVIYGLPVQPSCFPRLAALGKALGKMSITVLVDSLDILPSLSRYHELTGYALGVFSKLDTGNNRAGLSPNSPQLKELLDAIYKIEQESSGAIYLRGFYSHMGRSYGSDTTSEALDYLAMEIEQCEIAALLASKLWTGSERRFIIAVGATPTTTSAQNLTGPKPVSTTEERVKELIQRVQQTYDIELHAGAYVTLDMQQLAAHARPAGNTFSFNNLALTVLAEVASLYFHRETPEALIACGQLCMGREPCRSYHGWGVVTPWLHNKDNPESQTSIEWYDPEGNQTGWIIDRLSQEHGILRWQGPIGKMRKLRIGEKVRIWPNHCCICAAGFSYFLVVDSTREGIEKDRVIDVWLTWRGW</sequence>
<keyword evidence="2 4" id="KW-0456">Lyase</keyword>
<dbReference type="PANTHER" id="PTHR28004">
    <property type="entry name" value="ZGC:162816-RELATED"/>
    <property type="match status" value="1"/>
</dbReference>
<dbReference type="SMART" id="SM01119">
    <property type="entry name" value="D-ser_dehydrat"/>
    <property type="match status" value="1"/>
</dbReference>
<dbReference type="AlphaFoldDB" id="A0AAF0DD23"/>
<dbReference type="Gene3D" id="3.20.20.10">
    <property type="entry name" value="Alanine racemase"/>
    <property type="match status" value="1"/>
</dbReference>
<dbReference type="Pfam" id="PF01168">
    <property type="entry name" value="Ala_racemase_N"/>
    <property type="match status" value="1"/>
</dbReference>
<dbReference type="GO" id="GO:0036088">
    <property type="term" value="P:D-serine catabolic process"/>
    <property type="evidence" value="ECO:0007669"/>
    <property type="project" value="TreeGrafter"/>
</dbReference>
<dbReference type="Proteomes" id="UP001219355">
    <property type="component" value="Chromosome 1"/>
</dbReference>
<accession>A0AAF0DD23</accession>
<dbReference type="PANTHER" id="PTHR28004:SF2">
    <property type="entry name" value="D-SERINE DEHYDRATASE"/>
    <property type="match status" value="1"/>
</dbReference>
<dbReference type="InterPro" id="IPR029066">
    <property type="entry name" value="PLP-binding_barrel"/>
</dbReference>
<feature type="domain" description="D-serine dehydratase-like" evidence="3">
    <location>
        <begin position="280"/>
        <end position="401"/>
    </location>
</feature>
<evidence type="ECO:0000313" key="4">
    <source>
        <dbReference type="EMBL" id="WEW55864.1"/>
    </source>
</evidence>
<dbReference type="InterPro" id="IPR042208">
    <property type="entry name" value="D-ser_dehydrat-like_sf"/>
</dbReference>
<evidence type="ECO:0000256" key="1">
    <source>
        <dbReference type="ARBA" id="ARBA00005323"/>
    </source>
</evidence>
<dbReference type="GO" id="GO:0008721">
    <property type="term" value="F:D-serine ammonia-lyase activity"/>
    <property type="evidence" value="ECO:0007669"/>
    <property type="project" value="UniProtKB-EC"/>
</dbReference>
<evidence type="ECO:0000259" key="3">
    <source>
        <dbReference type="SMART" id="SM01119"/>
    </source>
</evidence>
<dbReference type="EMBL" id="CP120627">
    <property type="protein sequence ID" value="WEW55864.1"/>
    <property type="molecule type" value="Genomic_DNA"/>
</dbReference>
<comment type="similarity">
    <text evidence="1">Belongs to the DSD1 family.</text>
</comment>
<evidence type="ECO:0000256" key="2">
    <source>
        <dbReference type="ARBA" id="ARBA00023239"/>
    </source>
</evidence>
<dbReference type="EC" id="4.3.1.18" evidence="4"/>
<name>A0AAF0DD23_9EURO</name>
<dbReference type="Pfam" id="PF14031">
    <property type="entry name" value="D-ser_dehydrat"/>
    <property type="match status" value="1"/>
</dbReference>
<dbReference type="SUPFAM" id="SSF51419">
    <property type="entry name" value="PLP-binding barrel"/>
    <property type="match status" value="1"/>
</dbReference>
<dbReference type="InterPro" id="IPR001608">
    <property type="entry name" value="Ala_racemase_N"/>
</dbReference>
<gene>
    <name evidence="4" type="ORF">PRK78_001297</name>
</gene>
<dbReference type="Gene3D" id="2.40.37.20">
    <property type="entry name" value="D-serine dehydratase-like domain"/>
    <property type="match status" value="1"/>
</dbReference>
<keyword evidence="5" id="KW-1185">Reference proteome</keyword>
<organism evidence="4 5">
    <name type="scientific">Emydomyces testavorans</name>
    <dbReference type="NCBI Taxonomy" id="2070801"/>
    <lineage>
        <taxon>Eukaryota</taxon>
        <taxon>Fungi</taxon>
        <taxon>Dikarya</taxon>
        <taxon>Ascomycota</taxon>
        <taxon>Pezizomycotina</taxon>
        <taxon>Eurotiomycetes</taxon>
        <taxon>Eurotiomycetidae</taxon>
        <taxon>Onygenales</taxon>
        <taxon>Nannizziopsiaceae</taxon>
        <taxon>Emydomyces</taxon>
    </lineage>
</organism>
<dbReference type="InterPro" id="IPR026956">
    <property type="entry name" value="D-ser_dehydrat-like_dom"/>
</dbReference>
<dbReference type="InterPro" id="IPR051466">
    <property type="entry name" value="D-amino_acid_metab_enzyme"/>
</dbReference>
<evidence type="ECO:0000313" key="5">
    <source>
        <dbReference type="Proteomes" id="UP001219355"/>
    </source>
</evidence>
<protein>
    <submittedName>
        <fullName evidence="4">Pyridoxal phosphate-dependent D-serine deaminase</fullName>
        <ecNumber evidence="4">4.3.1.18</ecNumber>
    </submittedName>
</protein>